<feature type="compositionally biased region" description="Basic and acidic residues" evidence="1">
    <location>
        <begin position="20"/>
        <end position="42"/>
    </location>
</feature>
<reference evidence="2" key="1">
    <citation type="submission" date="2020-02" db="EMBL/GenBank/DDBJ databases">
        <authorList>
            <person name="Meier V. D."/>
        </authorList>
    </citation>
    <scope>NUCLEOTIDE SEQUENCE</scope>
    <source>
        <strain evidence="2">AVDCRST_MAG35</strain>
    </source>
</reference>
<feature type="non-terminal residue" evidence="2">
    <location>
        <position position="437"/>
    </location>
</feature>
<feature type="non-terminal residue" evidence="2">
    <location>
        <position position="1"/>
    </location>
</feature>
<dbReference type="EMBL" id="CADCUY010000302">
    <property type="protein sequence ID" value="CAA9412034.1"/>
    <property type="molecule type" value="Genomic_DNA"/>
</dbReference>
<feature type="region of interest" description="Disordered" evidence="1">
    <location>
        <begin position="335"/>
        <end position="437"/>
    </location>
</feature>
<name>A0A6J4PCC7_9ACTN</name>
<feature type="compositionally biased region" description="Basic and acidic residues" evidence="1">
    <location>
        <begin position="118"/>
        <end position="132"/>
    </location>
</feature>
<feature type="region of interest" description="Disordered" evidence="1">
    <location>
        <begin position="1"/>
        <end position="196"/>
    </location>
</feature>
<sequence>ARSVRVGVQDARPAAQDPVHAGDHGRVPARVVHPDARRELRQRAGVPRRPRPAVRPARPGQPLQRRRAAAAVGVRARDHALHHGQHHRAAAAGGHPPLRGAAPGGAERHRQAHPVHALPDHRARGAAVDDLRRRRPQRQPLRLRRHRPRGVPERGAERLRRHPRAHGADDDGRHRPGDVARRAHHRARHRQRHVAADLHLDRRHLPHLAALRGPRAGLGHDGPGHPRRSGDHGAGRARRAVAAAGARAVRQADGGAPDVRRHQHLHPDEGQHGRRHPGHLRLLAALPAQPGGPVRRPHRRVGGVDRDELHHGRAPGLHGALLPPDRVLHVLLRGHHVQPGGGGRQHEARRRLHPRRARRPAHRRVPRLRADPHHAARRPVPGPGLAGAADRAGRRGRQPEHPPGRHGDPHRRRRRPGDRQADRVAAAAAQLRGLPAM</sequence>
<feature type="compositionally biased region" description="Basic residues" evidence="1">
    <location>
        <begin position="347"/>
        <end position="367"/>
    </location>
</feature>
<accession>A0A6J4PCC7</accession>
<protein>
    <submittedName>
        <fullName evidence="2">Protein translocase subunit SecY</fullName>
    </submittedName>
</protein>
<feature type="region of interest" description="Disordered" evidence="1">
    <location>
        <begin position="213"/>
        <end position="236"/>
    </location>
</feature>
<feature type="compositionally biased region" description="Basic and acidic residues" evidence="1">
    <location>
        <begin position="166"/>
        <end position="181"/>
    </location>
</feature>
<feature type="compositionally biased region" description="Basic and acidic residues" evidence="1">
    <location>
        <begin position="222"/>
        <end position="234"/>
    </location>
</feature>
<proteinExistence type="predicted"/>
<organism evidence="2">
    <name type="scientific">uncultured Quadrisphaera sp</name>
    <dbReference type="NCBI Taxonomy" id="904978"/>
    <lineage>
        <taxon>Bacteria</taxon>
        <taxon>Bacillati</taxon>
        <taxon>Actinomycetota</taxon>
        <taxon>Actinomycetes</taxon>
        <taxon>Kineosporiales</taxon>
        <taxon>Kineosporiaceae</taxon>
        <taxon>Quadrisphaera</taxon>
        <taxon>environmental samples</taxon>
    </lineage>
</organism>
<feature type="compositionally biased region" description="Low complexity" evidence="1">
    <location>
        <begin position="90"/>
        <end position="105"/>
    </location>
</feature>
<evidence type="ECO:0000313" key="2">
    <source>
        <dbReference type="EMBL" id="CAA9412034.1"/>
    </source>
</evidence>
<feature type="compositionally biased region" description="Basic and acidic residues" evidence="1">
    <location>
        <begin position="391"/>
        <end position="407"/>
    </location>
</feature>
<feature type="compositionally biased region" description="Basic residues" evidence="1">
    <location>
        <begin position="182"/>
        <end position="193"/>
    </location>
</feature>
<gene>
    <name evidence="2" type="ORF">AVDCRST_MAG35-1485</name>
</gene>
<dbReference type="AlphaFoldDB" id="A0A6J4PCC7"/>
<feature type="compositionally biased region" description="Basic residues" evidence="1">
    <location>
        <begin position="133"/>
        <end position="149"/>
    </location>
</feature>
<evidence type="ECO:0000256" key="1">
    <source>
        <dbReference type="SAM" id="MobiDB-lite"/>
    </source>
</evidence>